<name>A0A3D6AZU4_9BACE</name>
<dbReference type="GeneID" id="66307479"/>
<dbReference type="EMBL" id="VVYV01000031">
    <property type="protein sequence ID" value="KAA5415656.1"/>
    <property type="molecule type" value="Genomic_DNA"/>
</dbReference>
<dbReference type="RefSeq" id="WP_007217615.1">
    <property type="nucleotide sequence ID" value="NZ_CABMLT010000001.1"/>
</dbReference>
<sequence>MIKQIRQTEKNDTPARVEYYGNPKAVTRMLVKLIEQGKLRYNGEDNYSRIIRTLTSVVDVVNESTGRIMSGESLVSYVKWIRAGELPEE</sequence>
<evidence type="ECO:0000313" key="2">
    <source>
        <dbReference type="Proteomes" id="UP000448877"/>
    </source>
</evidence>
<dbReference type="Proteomes" id="UP000448877">
    <property type="component" value="Unassembled WGS sequence"/>
</dbReference>
<dbReference type="AlphaFoldDB" id="A0A3D6AZU4"/>
<comment type="caution">
    <text evidence="1">The sequence shown here is derived from an EMBL/GenBank/DDBJ whole genome shotgun (WGS) entry which is preliminary data.</text>
</comment>
<protein>
    <submittedName>
        <fullName evidence="1">Uncharacterized protein</fullName>
    </submittedName>
</protein>
<evidence type="ECO:0000313" key="1">
    <source>
        <dbReference type="EMBL" id="KAA5415656.1"/>
    </source>
</evidence>
<accession>A0A3D6AZU4</accession>
<organism evidence="1 2">
    <name type="scientific">Bacteroides cellulosilyticus</name>
    <dbReference type="NCBI Taxonomy" id="246787"/>
    <lineage>
        <taxon>Bacteria</taxon>
        <taxon>Pseudomonadati</taxon>
        <taxon>Bacteroidota</taxon>
        <taxon>Bacteroidia</taxon>
        <taxon>Bacteroidales</taxon>
        <taxon>Bacteroidaceae</taxon>
        <taxon>Bacteroides</taxon>
    </lineage>
</organism>
<proteinExistence type="predicted"/>
<reference evidence="1 2" key="1">
    <citation type="journal article" date="2019" name="Nat. Med.">
        <title>A library of human gut bacterial isolates paired with longitudinal multiomics data enables mechanistic microbiome research.</title>
        <authorList>
            <person name="Poyet M."/>
            <person name="Groussin M."/>
            <person name="Gibbons S.M."/>
            <person name="Avila-Pacheco J."/>
            <person name="Jiang X."/>
            <person name="Kearney S.M."/>
            <person name="Perrotta A.R."/>
            <person name="Berdy B."/>
            <person name="Zhao S."/>
            <person name="Lieberman T.D."/>
            <person name="Swanson P.K."/>
            <person name="Smith M."/>
            <person name="Roesemann S."/>
            <person name="Alexander J.E."/>
            <person name="Rich S.A."/>
            <person name="Livny J."/>
            <person name="Vlamakis H."/>
            <person name="Clish C."/>
            <person name="Bullock K."/>
            <person name="Deik A."/>
            <person name="Scott J."/>
            <person name="Pierce K.A."/>
            <person name="Xavier R.J."/>
            <person name="Alm E.J."/>
        </authorList>
    </citation>
    <scope>NUCLEOTIDE SEQUENCE [LARGE SCALE GENOMIC DNA]</scope>
    <source>
        <strain evidence="1 2">BIOML-A6</strain>
    </source>
</reference>
<gene>
    <name evidence="1" type="ORF">F2Y81_17395</name>
</gene>